<feature type="domain" description="Alpha-L-rhamnosidase C-terminal" evidence="3">
    <location>
        <begin position="675"/>
        <end position="746"/>
    </location>
</feature>
<dbReference type="InterPro" id="IPR013737">
    <property type="entry name" value="Bac_rhamnosid_N"/>
</dbReference>
<dbReference type="RefSeq" id="WP_152573093.1">
    <property type="nucleotide sequence ID" value="NZ_VIKU02000001.1"/>
</dbReference>
<comment type="caution">
    <text evidence="4">The sequence shown here is derived from an EMBL/GenBank/DDBJ whole genome shotgun (WGS) entry which is preliminary data.</text>
</comment>
<evidence type="ECO:0000313" key="4">
    <source>
        <dbReference type="EMBL" id="NHF58610.1"/>
    </source>
</evidence>
<accession>A0A967ASE6</accession>
<dbReference type="Gene3D" id="2.60.420.10">
    <property type="entry name" value="Maltose phosphorylase, domain 3"/>
    <property type="match status" value="1"/>
</dbReference>
<dbReference type="Gene3D" id="2.60.120.260">
    <property type="entry name" value="Galactose-binding domain-like"/>
    <property type="match status" value="1"/>
</dbReference>
<feature type="domain" description="Bacterial alpha-L-rhamnosidase N-terminal" evidence="1">
    <location>
        <begin position="75"/>
        <end position="218"/>
    </location>
</feature>
<dbReference type="PANTHER" id="PTHR34987">
    <property type="entry name" value="C, PUTATIVE (AFU_ORTHOLOGUE AFUA_3G02880)-RELATED"/>
    <property type="match status" value="1"/>
</dbReference>
<dbReference type="InterPro" id="IPR008928">
    <property type="entry name" value="6-hairpin_glycosidase_sf"/>
</dbReference>
<dbReference type="Pfam" id="PF17389">
    <property type="entry name" value="Bac_rhamnosid6H"/>
    <property type="match status" value="1"/>
</dbReference>
<keyword evidence="4" id="KW-0378">Hydrolase</keyword>
<dbReference type="SUPFAM" id="SSF49785">
    <property type="entry name" value="Galactose-binding domain-like"/>
    <property type="match status" value="1"/>
</dbReference>
<dbReference type="GO" id="GO:0005975">
    <property type="term" value="P:carbohydrate metabolic process"/>
    <property type="evidence" value="ECO:0007669"/>
    <property type="project" value="InterPro"/>
</dbReference>
<dbReference type="PROSITE" id="PS51257">
    <property type="entry name" value="PROKAR_LIPOPROTEIN"/>
    <property type="match status" value="1"/>
</dbReference>
<evidence type="ECO:0000259" key="1">
    <source>
        <dbReference type="Pfam" id="PF08531"/>
    </source>
</evidence>
<sequence length="772" mass="88218">MAFKQLFFGGFIMILLACQSSPEDRSAAFPLEGSAIGGSWKADWITAQDSLPEKNAWIAYRQSFINKNITDSVKLRIAVDSKYWLYLNGELVVFEGGLKRGPTPEDTYYDEVDLTGKLKQGQNTLAILVWYFGKEGMSHKSSGRAALIAELWQGNRLVTQTDTGWKAIPHPAYASESAGPQPNWRLPESNIVFDARKDIPNWELPNFDDTDWPSAKTIGKAGSEPWNNLVKRPIPFWKDYGYRAYENNLSFPFMSTGDTLSCKLPHNAQVTPYLKVRAAPGHRITMLTDHYQGGSAYNMRSEYITGDGEQAYESLGWINGEMMYYVIPKGVEVLDLQFRETGYNTEFLGSFECDDVFYNRLWQKALRTLYVTMRDNYMDCPDRERAQWWGDEVLESGEAFYALDRKSDLLVRKGILELMYWQRADSTIFSPLPTGNWDKELPGQMLASVGYYGFWNYYWHTGDLETLRKIYDPVKNYMGVWKVKSDGTVMLREGGWTWGDWGKNKDVPLLMNTQYYMALKGQQLMAEALGKATEAETLKAKMKTFKVAFNKTFWQHDHYRSRDYKGKTDDRSQGLAVVAGLADPDKFEAIYHTLQTQMHASPYMEKYILEALFQMGYADFALHRMKKRFEKMVEHPEMTTLWEGWGIGAEGFGGGTTNHAWSGGGLTLLSQYVAGIYPTDPGYETFQIRPQLGFLKNVQATVPSIRGKIRVTIQQDDTFRMSITVPQETTATVFIPSKYKKIEQNGRETPATLYGEYFKIEVASGEHVFKAR</sequence>
<feature type="domain" description="Alpha-L-rhamnosidase six-hairpin glycosidase" evidence="2">
    <location>
        <begin position="348"/>
        <end position="672"/>
    </location>
</feature>
<organism evidence="4 5">
    <name type="scientific">Pelagihabitans pacificus</name>
    <dbReference type="NCBI Taxonomy" id="2696054"/>
    <lineage>
        <taxon>Bacteria</taxon>
        <taxon>Pseudomonadati</taxon>
        <taxon>Bacteroidota</taxon>
        <taxon>Flavobacteriia</taxon>
        <taxon>Flavobacteriales</taxon>
        <taxon>Flavobacteriaceae</taxon>
        <taxon>Pelagihabitans</taxon>
    </lineage>
</organism>
<dbReference type="AlphaFoldDB" id="A0A967ASE6"/>
<dbReference type="InterPro" id="IPR008979">
    <property type="entry name" value="Galactose-bd-like_sf"/>
</dbReference>
<dbReference type="InterPro" id="IPR035398">
    <property type="entry name" value="Bac_rhamnosid_C"/>
</dbReference>
<dbReference type="GO" id="GO:0016787">
    <property type="term" value="F:hydrolase activity"/>
    <property type="evidence" value="ECO:0007669"/>
    <property type="project" value="UniProtKB-KW"/>
</dbReference>
<dbReference type="PANTHER" id="PTHR34987:SF2">
    <property type="entry name" value="B, PUTATIVE (AFU_ORTHOLOGUE AFUA_7G05040)-RELATED"/>
    <property type="match status" value="1"/>
</dbReference>
<dbReference type="Pfam" id="PF08531">
    <property type="entry name" value="Bac_rhamnosid_N"/>
    <property type="match status" value="1"/>
</dbReference>
<dbReference type="Proteomes" id="UP000707206">
    <property type="component" value="Unassembled WGS sequence"/>
</dbReference>
<dbReference type="SUPFAM" id="SSF48208">
    <property type="entry name" value="Six-hairpin glycosidases"/>
    <property type="match status" value="1"/>
</dbReference>
<evidence type="ECO:0000259" key="2">
    <source>
        <dbReference type="Pfam" id="PF17389"/>
    </source>
</evidence>
<dbReference type="Pfam" id="PF17390">
    <property type="entry name" value="Bac_rhamnosid_C"/>
    <property type="match status" value="1"/>
</dbReference>
<dbReference type="InterPro" id="IPR012341">
    <property type="entry name" value="6hp_glycosidase-like_sf"/>
</dbReference>
<reference evidence="4" key="2">
    <citation type="submission" date="2020-03" db="EMBL/GenBank/DDBJ databases">
        <title>Flavobacteriaceae bacterium strain TP-CH-4, a member of the family Flavobacteriaceae isolated from a deep-sea seamount.</title>
        <authorList>
            <person name="Zhang D.-C."/>
        </authorList>
    </citation>
    <scope>NUCLEOTIDE SEQUENCE</scope>
    <source>
        <strain evidence="4">TP-CH-4</strain>
    </source>
</reference>
<gene>
    <name evidence="4" type="ORF">FK220_004625</name>
</gene>
<name>A0A967ASE6_9FLAO</name>
<protein>
    <submittedName>
        <fullName evidence="4">Family 78 glycoside hydrolase catalytic domain</fullName>
    </submittedName>
</protein>
<keyword evidence="5" id="KW-1185">Reference proteome</keyword>
<evidence type="ECO:0000259" key="3">
    <source>
        <dbReference type="Pfam" id="PF17390"/>
    </source>
</evidence>
<proteinExistence type="predicted"/>
<dbReference type="EMBL" id="VIKU02000001">
    <property type="protein sequence ID" value="NHF58610.1"/>
    <property type="molecule type" value="Genomic_DNA"/>
</dbReference>
<dbReference type="InterPro" id="IPR035396">
    <property type="entry name" value="Bac_rhamnosid6H"/>
</dbReference>
<dbReference type="Gene3D" id="1.50.10.10">
    <property type="match status" value="1"/>
</dbReference>
<reference evidence="4" key="1">
    <citation type="submission" date="2019-07" db="EMBL/GenBank/DDBJ databases">
        <authorList>
            <person name="De-Chao Zhang Q."/>
        </authorList>
    </citation>
    <scope>NUCLEOTIDE SEQUENCE</scope>
    <source>
        <strain evidence="4">TP-CH-4</strain>
    </source>
</reference>
<evidence type="ECO:0000313" key="5">
    <source>
        <dbReference type="Proteomes" id="UP000707206"/>
    </source>
</evidence>